<evidence type="ECO:0000313" key="2">
    <source>
        <dbReference type="Proteomes" id="UP001551011"/>
    </source>
</evidence>
<evidence type="ECO:0000313" key="1">
    <source>
        <dbReference type="EMBL" id="MEU5713978.1"/>
    </source>
</evidence>
<proteinExistence type="predicted"/>
<comment type="caution">
    <text evidence="1">The sequence shown here is derived from an EMBL/GenBank/DDBJ whole genome shotgun (WGS) entry which is preliminary data.</text>
</comment>
<organism evidence="1 2">
    <name type="scientific">Streptomyces flaveolus</name>
    <dbReference type="NCBI Taxonomy" id="67297"/>
    <lineage>
        <taxon>Bacteria</taxon>
        <taxon>Bacillati</taxon>
        <taxon>Actinomycetota</taxon>
        <taxon>Actinomycetes</taxon>
        <taxon>Kitasatosporales</taxon>
        <taxon>Streptomycetaceae</taxon>
        <taxon>Streptomyces</taxon>
    </lineage>
</organism>
<dbReference type="Proteomes" id="UP001551011">
    <property type="component" value="Unassembled WGS sequence"/>
</dbReference>
<gene>
    <name evidence="1" type="ORF">AB0H04_45570</name>
</gene>
<dbReference type="RefSeq" id="WP_359261633.1">
    <property type="nucleotide sequence ID" value="NZ_JBFAEG010000066.1"/>
</dbReference>
<name>A0ABV3APW5_9ACTN</name>
<keyword evidence="2" id="KW-1185">Reference proteome</keyword>
<dbReference type="EMBL" id="JBFAEG010000066">
    <property type="protein sequence ID" value="MEU5713978.1"/>
    <property type="molecule type" value="Genomic_DNA"/>
</dbReference>
<protein>
    <submittedName>
        <fullName evidence="1">Uncharacterized protein</fullName>
    </submittedName>
</protein>
<accession>A0ABV3APW5</accession>
<reference evidence="1 2" key="1">
    <citation type="submission" date="2024-06" db="EMBL/GenBank/DDBJ databases">
        <title>The Natural Products Discovery Center: Release of the First 8490 Sequenced Strains for Exploring Actinobacteria Biosynthetic Diversity.</title>
        <authorList>
            <person name="Kalkreuter E."/>
            <person name="Kautsar S.A."/>
            <person name="Yang D."/>
            <person name="Bader C.D."/>
            <person name="Teijaro C.N."/>
            <person name="Fluegel L."/>
            <person name="Davis C.M."/>
            <person name="Simpson J.R."/>
            <person name="Lauterbach L."/>
            <person name="Steele A.D."/>
            <person name="Gui C."/>
            <person name="Meng S."/>
            <person name="Li G."/>
            <person name="Viehrig K."/>
            <person name="Ye F."/>
            <person name="Su P."/>
            <person name="Kiefer A.F."/>
            <person name="Nichols A."/>
            <person name="Cepeda A.J."/>
            <person name="Yan W."/>
            <person name="Fan B."/>
            <person name="Jiang Y."/>
            <person name="Adhikari A."/>
            <person name="Zheng C.-J."/>
            <person name="Schuster L."/>
            <person name="Cowan T.M."/>
            <person name="Smanski M.J."/>
            <person name="Chevrette M.G."/>
            <person name="De Carvalho L.P.S."/>
            <person name="Shen B."/>
        </authorList>
    </citation>
    <scope>NUCLEOTIDE SEQUENCE [LARGE SCALE GENOMIC DNA]</scope>
    <source>
        <strain evidence="1 2">NPDC020594</strain>
    </source>
</reference>
<sequence>MTTTIITRPEHRRTEASGDDMFARVLTAINSHRTPRTTARSRARFTEPAAALGAHLLAVVRAQDAAIPADRRAPRTIAEMRARLTALTEDEQDACGLCGYWQCRCAQGRTQTAGTAVA</sequence>